<evidence type="ECO:0000313" key="2">
    <source>
        <dbReference type="Proteomes" id="UP000048984"/>
    </source>
</evidence>
<reference evidence="1 2" key="1">
    <citation type="submission" date="2015-09" db="EMBL/GenBank/DDBJ databases">
        <authorList>
            <person name="Jackson K.R."/>
            <person name="Lunt B.L."/>
            <person name="Fisher J.N.B."/>
            <person name="Gardner A.V."/>
            <person name="Bailey M.E."/>
            <person name="Deus L.M."/>
            <person name="Earl A.S."/>
            <person name="Gibby P.D."/>
            <person name="Hartmann K.A."/>
            <person name="Liu J.E."/>
            <person name="Manci A.M."/>
            <person name="Nielsen D.A."/>
            <person name="Solomon M.B."/>
            <person name="Breakwell D.P."/>
            <person name="Burnett S.H."/>
            <person name="Grose J.H."/>
        </authorList>
    </citation>
    <scope>NUCLEOTIDE SEQUENCE [LARGE SCALE GENOMIC DNA]</scope>
    <source>
        <strain evidence="1 2">16</strain>
    </source>
</reference>
<reference evidence="1 2" key="2">
    <citation type="submission" date="2015-10" db="EMBL/GenBank/DDBJ databases">
        <title>Draft Genome Sequence of Prosthecomicrobium hirschii ATCC 27832.</title>
        <authorList>
            <person name="Daniel J."/>
            <person name="Givan S.A."/>
            <person name="Brun Y.V."/>
            <person name="Brown P.J."/>
        </authorList>
    </citation>
    <scope>NUCLEOTIDE SEQUENCE [LARGE SCALE GENOMIC DNA]</scope>
    <source>
        <strain evidence="1 2">16</strain>
    </source>
</reference>
<dbReference type="AlphaFoldDB" id="A0A0P6WAI6"/>
<gene>
    <name evidence="1" type="ORF">ABB55_04160</name>
</gene>
<dbReference type="EMBL" id="LJYW01000001">
    <property type="protein sequence ID" value="KPL51526.1"/>
    <property type="molecule type" value="Genomic_DNA"/>
</dbReference>
<dbReference type="Proteomes" id="UP000048984">
    <property type="component" value="Unassembled WGS sequence"/>
</dbReference>
<name>A0A0P6WAI6_9HYPH</name>
<keyword evidence="2" id="KW-1185">Reference proteome</keyword>
<dbReference type="RefSeq" id="WP_054357688.1">
    <property type="nucleotide sequence ID" value="NZ_LJYW01000001.1"/>
</dbReference>
<accession>A0A0P6WAI6</accession>
<sequence>MQINNALLNSIQSNTATSGFLSVDKNSLSSAKVEGTKNYAVAWLKSMTSSEGRMQNLSTKQAFLTALESEFPSMLRAGRDRIEAAIGMNSSRPLDIDTAKRLIAQGLDPKAKTESEVRAAHKNLAKDYCGLTRSTMDGNAGAQCMDAIEIAAKRTGLTAILDTVSREVQKRNGVTSEELIGHASMGNTLAILTGLPSKSEMTKISNALTKELGLIHAESKHRNADNKMGAAEFGSRVDDFVASKLEKKFQEISDKIADVIKKDGLGEAGMKKIENILDRYSGKFLQPKEQVWVDDFQVDRNFYK</sequence>
<proteinExistence type="predicted"/>
<evidence type="ECO:0000313" key="1">
    <source>
        <dbReference type="EMBL" id="KPL51526.1"/>
    </source>
</evidence>
<organism evidence="1 2">
    <name type="scientific">Prosthecodimorpha hirschii</name>
    <dbReference type="NCBI Taxonomy" id="665126"/>
    <lineage>
        <taxon>Bacteria</taxon>
        <taxon>Pseudomonadati</taxon>
        <taxon>Pseudomonadota</taxon>
        <taxon>Alphaproteobacteria</taxon>
        <taxon>Hyphomicrobiales</taxon>
        <taxon>Ancalomicrobiaceae</taxon>
        <taxon>Prosthecodimorpha</taxon>
    </lineage>
</organism>
<comment type="caution">
    <text evidence="1">The sequence shown here is derived from an EMBL/GenBank/DDBJ whole genome shotgun (WGS) entry which is preliminary data.</text>
</comment>
<protein>
    <submittedName>
        <fullName evidence="1">Uncharacterized protein</fullName>
    </submittedName>
</protein>